<dbReference type="AlphaFoldDB" id="A0A1J5P9W2"/>
<evidence type="ECO:0000313" key="1">
    <source>
        <dbReference type="EMBL" id="OIQ64276.1"/>
    </source>
</evidence>
<name>A0A1J5P9W2_9ZZZZ</name>
<comment type="caution">
    <text evidence="1">The sequence shown here is derived from an EMBL/GenBank/DDBJ whole genome shotgun (WGS) entry which is preliminary data.</text>
</comment>
<proteinExistence type="predicted"/>
<reference evidence="1" key="1">
    <citation type="submission" date="2016-10" db="EMBL/GenBank/DDBJ databases">
        <title>Sequence of Gallionella enrichment culture.</title>
        <authorList>
            <person name="Poehlein A."/>
            <person name="Muehling M."/>
            <person name="Daniel R."/>
        </authorList>
    </citation>
    <scope>NUCLEOTIDE SEQUENCE</scope>
</reference>
<sequence length="193" mass="20579">MLSIVPQAGDRVAVEIAHHLAFGAEGAGAARGASAGKLREEVRRAVVIGLLLGRIGMALIGRVRLCAIEAERIGGVAAVGGVGEVAVIVEQIRIRGQIIHRRRVAVRLEDGLARGIGRIRVGREVVVKRPVLVEDDHEMLDRGRGPRLVLRATMMAVVVVPTEIRTAAIQIISGNWTAPANSSRDAKHRDSGK</sequence>
<accession>A0A1J5P9W2</accession>
<protein>
    <submittedName>
        <fullName evidence="1">Uncharacterized protein</fullName>
    </submittedName>
</protein>
<organism evidence="1">
    <name type="scientific">mine drainage metagenome</name>
    <dbReference type="NCBI Taxonomy" id="410659"/>
    <lineage>
        <taxon>unclassified sequences</taxon>
        <taxon>metagenomes</taxon>
        <taxon>ecological metagenomes</taxon>
    </lineage>
</organism>
<gene>
    <name evidence="1" type="ORF">GALL_541740</name>
</gene>
<dbReference type="EMBL" id="MLJW01008264">
    <property type="protein sequence ID" value="OIQ64276.1"/>
    <property type="molecule type" value="Genomic_DNA"/>
</dbReference>